<protein>
    <submittedName>
        <fullName evidence="1">Uncharacterized protein</fullName>
    </submittedName>
</protein>
<reference evidence="1 2" key="1">
    <citation type="submission" date="2017-04" db="EMBL/GenBank/DDBJ databases">
        <title>Compelte genome sequence of WV33.</title>
        <authorList>
            <person name="Lee P.C."/>
        </authorList>
    </citation>
    <scope>NUCLEOTIDE SEQUENCE [LARGE SCALE GENOMIC DNA]</scope>
    <source>
        <strain evidence="1 2">WV33</strain>
    </source>
</reference>
<proteinExistence type="predicted"/>
<evidence type="ECO:0000313" key="2">
    <source>
        <dbReference type="Proteomes" id="UP000244527"/>
    </source>
</evidence>
<gene>
    <name evidence="1" type="ORF">FFWV33_01405</name>
</gene>
<organism evidence="1 2">
    <name type="scientific">Flavobacterium faecale</name>
    <dbReference type="NCBI Taxonomy" id="1355330"/>
    <lineage>
        <taxon>Bacteria</taxon>
        <taxon>Pseudomonadati</taxon>
        <taxon>Bacteroidota</taxon>
        <taxon>Flavobacteriia</taxon>
        <taxon>Flavobacteriales</taxon>
        <taxon>Flavobacteriaceae</taxon>
        <taxon>Flavobacterium</taxon>
    </lineage>
</organism>
<name>A0A2S1L970_9FLAO</name>
<evidence type="ECO:0000313" key="1">
    <source>
        <dbReference type="EMBL" id="AWG20277.1"/>
    </source>
</evidence>
<dbReference type="Proteomes" id="UP000244527">
    <property type="component" value="Chromosome"/>
</dbReference>
<dbReference type="AlphaFoldDB" id="A0A2S1L970"/>
<accession>A0A2S1L970</accession>
<dbReference type="EMBL" id="CP020918">
    <property type="protein sequence ID" value="AWG20277.1"/>
    <property type="molecule type" value="Genomic_DNA"/>
</dbReference>
<dbReference type="KEGG" id="ffa:FFWV33_01405"/>
<sequence length="83" mass="9663">MDCGMRCYHNIKTNKLLFFPADLELDDDYAIEFFEDVLNELEKTLTIITKLKSPKVVNPLESLKNLQTLLKSMKSLELNCKRP</sequence>
<keyword evidence="2" id="KW-1185">Reference proteome</keyword>